<evidence type="ECO:0000256" key="3">
    <source>
        <dbReference type="ARBA" id="ARBA00022448"/>
    </source>
</evidence>
<feature type="transmembrane region" description="Helical" evidence="7">
    <location>
        <begin position="368"/>
        <end position="389"/>
    </location>
</feature>
<comment type="subcellular location">
    <subcellularLocation>
        <location evidence="1">Membrane</location>
        <topology evidence="1">Multi-pass membrane protein</topology>
    </subcellularLocation>
</comment>
<feature type="transmembrane region" description="Helical" evidence="7">
    <location>
        <begin position="339"/>
        <end position="361"/>
    </location>
</feature>
<feature type="transmembrane region" description="Helical" evidence="7">
    <location>
        <begin position="401"/>
        <end position="423"/>
    </location>
</feature>
<keyword evidence="6 7" id="KW-0472">Membrane</keyword>
<feature type="transmembrane region" description="Helical" evidence="7">
    <location>
        <begin position="21"/>
        <end position="42"/>
    </location>
</feature>
<feature type="transmembrane region" description="Helical" evidence="7">
    <location>
        <begin position="182"/>
        <end position="200"/>
    </location>
</feature>
<evidence type="ECO:0000256" key="4">
    <source>
        <dbReference type="ARBA" id="ARBA00022692"/>
    </source>
</evidence>
<keyword evidence="9" id="KW-1185">Reference proteome</keyword>
<sequence>MHVSRWLEAASIYRDPRVLAILFLGFSSGLPLALTGTTLSLWLREEGISLTSIGLLANVATPYALKFLWAPLIDKLKLPVLHRLLGRRRGWMILTQVGLMLSIIGLGMANPTRSIELTVLFAFLVAFFSASQDIVIDAYRVEICDERSMAAGAAAIVFGYRIGMLVSGAGALYLATFVSWDMTYALMSGCVLVGVITILASREPAEHKDITQTPLPQGANRLDAYIHWIKDAVIHPLTEFISRPGWLTVLLFVMFYKFGDSLAGVMSTPFFYDLGFTKIDIANVSKVYGTAATFIGLAIGGWLMAASGLYRTLWICGFLQLGSNLMFAVQALAGNDISVLAVTVGVENLAGGMGTAAFVAYLSSLCNISYTATQYALLSSFMATARIWFSSPGGWLAENLGWIEFFLLTTVAAIPGLLLLWILTRKGNRTRPEEVEQPAGTSP</sequence>
<evidence type="ECO:0000313" key="8">
    <source>
        <dbReference type="EMBL" id="GLQ05227.1"/>
    </source>
</evidence>
<dbReference type="Proteomes" id="UP001161409">
    <property type="component" value="Unassembled WGS sequence"/>
</dbReference>
<dbReference type="PANTHER" id="PTHR12778">
    <property type="entry name" value="SOLUTE CARRIER FAMILY 33 ACETYL-COA TRANSPORTER -RELATED"/>
    <property type="match status" value="1"/>
</dbReference>
<dbReference type="InterPro" id="IPR004752">
    <property type="entry name" value="AmpG_permease/AT-1"/>
</dbReference>
<dbReference type="RefSeq" id="WP_169559243.1">
    <property type="nucleotide sequence ID" value="NZ_BSNF01000001.1"/>
</dbReference>
<dbReference type="PANTHER" id="PTHR12778:SF10">
    <property type="entry name" value="MAJOR FACILITATOR SUPERFAMILY DOMAIN-CONTAINING PROTEIN 3"/>
    <property type="match status" value="1"/>
</dbReference>
<reference evidence="8" key="1">
    <citation type="journal article" date="2014" name="Int. J. Syst. Evol. Microbiol.">
        <title>Complete genome of a new Firmicutes species belonging to the dominant human colonic microbiota ('Ruminococcus bicirculans') reveals two chromosomes and a selective capacity to utilize plant glucans.</title>
        <authorList>
            <consortium name="NISC Comparative Sequencing Program"/>
            <person name="Wegmann U."/>
            <person name="Louis P."/>
            <person name="Goesmann A."/>
            <person name="Henrissat B."/>
            <person name="Duncan S.H."/>
            <person name="Flint H.J."/>
        </authorList>
    </citation>
    <scope>NUCLEOTIDE SEQUENCE</scope>
    <source>
        <strain evidence="8">NBRC 103408</strain>
    </source>
</reference>
<reference evidence="8" key="2">
    <citation type="submission" date="2023-01" db="EMBL/GenBank/DDBJ databases">
        <title>Draft genome sequence of Sneathiella chinensis strain NBRC 103408.</title>
        <authorList>
            <person name="Sun Q."/>
            <person name="Mori K."/>
        </authorList>
    </citation>
    <scope>NUCLEOTIDE SEQUENCE</scope>
    <source>
        <strain evidence="8">NBRC 103408</strain>
    </source>
</reference>
<organism evidence="8 9">
    <name type="scientific">Sneathiella chinensis</name>
    <dbReference type="NCBI Taxonomy" id="349750"/>
    <lineage>
        <taxon>Bacteria</taxon>
        <taxon>Pseudomonadati</taxon>
        <taxon>Pseudomonadota</taxon>
        <taxon>Alphaproteobacteria</taxon>
        <taxon>Sneathiellales</taxon>
        <taxon>Sneathiellaceae</taxon>
        <taxon>Sneathiella</taxon>
    </lineage>
</organism>
<dbReference type="SUPFAM" id="SSF103473">
    <property type="entry name" value="MFS general substrate transporter"/>
    <property type="match status" value="1"/>
</dbReference>
<keyword evidence="3" id="KW-0813">Transport</keyword>
<dbReference type="Pfam" id="PF07690">
    <property type="entry name" value="MFS_1"/>
    <property type="match status" value="1"/>
</dbReference>
<accession>A0ABQ5TZC3</accession>
<evidence type="ECO:0000256" key="6">
    <source>
        <dbReference type="ARBA" id="ARBA00023136"/>
    </source>
</evidence>
<evidence type="ECO:0000313" key="9">
    <source>
        <dbReference type="Proteomes" id="UP001161409"/>
    </source>
</evidence>
<evidence type="ECO:0000256" key="5">
    <source>
        <dbReference type="ARBA" id="ARBA00022989"/>
    </source>
</evidence>
<evidence type="ECO:0000256" key="1">
    <source>
        <dbReference type="ARBA" id="ARBA00004141"/>
    </source>
</evidence>
<feature type="transmembrane region" description="Helical" evidence="7">
    <location>
        <begin position="115"/>
        <end position="136"/>
    </location>
</feature>
<feature type="transmembrane region" description="Helical" evidence="7">
    <location>
        <begin position="246"/>
        <end position="267"/>
    </location>
</feature>
<evidence type="ECO:0000256" key="7">
    <source>
        <dbReference type="SAM" id="Phobius"/>
    </source>
</evidence>
<feature type="transmembrane region" description="Helical" evidence="7">
    <location>
        <begin position="148"/>
        <end position="176"/>
    </location>
</feature>
<protein>
    <submittedName>
        <fullName evidence="8">MFS transporter</fullName>
    </submittedName>
</protein>
<dbReference type="CDD" id="cd17486">
    <property type="entry name" value="MFS_AmpG_like"/>
    <property type="match status" value="1"/>
</dbReference>
<proteinExistence type="inferred from homology"/>
<keyword evidence="5 7" id="KW-1133">Transmembrane helix</keyword>
<feature type="transmembrane region" description="Helical" evidence="7">
    <location>
        <begin position="287"/>
        <end position="305"/>
    </location>
</feature>
<feature type="transmembrane region" description="Helical" evidence="7">
    <location>
        <begin position="90"/>
        <end position="109"/>
    </location>
</feature>
<dbReference type="EMBL" id="BSNF01000001">
    <property type="protein sequence ID" value="GLQ05227.1"/>
    <property type="molecule type" value="Genomic_DNA"/>
</dbReference>
<dbReference type="Gene3D" id="1.20.1250.20">
    <property type="entry name" value="MFS general substrate transporter like domains"/>
    <property type="match status" value="2"/>
</dbReference>
<evidence type="ECO:0000256" key="2">
    <source>
        <dbReference type="ARBA" id="ARBA00008335"/>
    </source>
</evidence>
<dbReference type="InterPro" id="IPR036259">
    <property type="entry name" value="MFS_trans_sf"/>
</dbReference>
<comment type="caution">
    <text evidence="8">The sequence shown here is derived from an EMBL/GenBank/DDBJ whole genome shotgun (WGS) entry which is preliminary data.</text>
</comment>
<feature type="transmembrane region" description="Helical" evidence="7">
    <location>
        <begin position="312"/>
        <end position="333"/>
    </location>
</feature>
<dbReference type="NCBIfam" id="TIGR00901">
    <property type="entry name" value="2A0125"/>
    <property type="match status" value="1"/>
</dbReference>
<comment type="similarity">
    <text evidence="2">Belongs to the major facilitator superfamily.</text>
</comment>
<name>A0ABQ5TZC3_9PROT</name>
<keyword evidence="4 7" id="KW-0812">Transmembrane</keyword>
<gene>
    <name evidence="8" type="ORF">GCM10007924_04480</name>
</gene>
<dbReference type="InterPro" id="IPR011701">
    <property type="entry name" value="MFS"/>
</dbReference>
<feature type="transmembrane region" description="Helical" evidence="7">
    <location>
        <begin position="48"/>
        <end position="69"/>
    </location>
</feature>